<dbReference type="OrthoDB" id="9763050at2"/>
<protein>
    <submittedName>
        <fullName evidence="3">Polysaccharide deacetylase family protein</fullName>
    </submittedName>
</protein>
<reference evidence="3 4" key="1">
    <citation type="submission" date="2018-06" db="EMBL/GenBank/DDBJ databases">
        <title>Streptacidiphilus pinicola sp. nov., isolated from pine grove soil.</title>
        <authorList>
            <person name="Roh S.G."/>
            <person name="Park S."/>
            <person name="Kim M.-K."/>
            <person name="Yun B.-R."/>
            <person name="Park J."/>
            <person name="Kim M.J."/>
            <person name="Kim Y.S."/>
            <person name="Kim S.B."/>
        </authorList>
    </citation>
    <scope>NUCLEOTIDE SEQUENCE [LARGE SCALE GENOMIC DNA]</scope>
    <source>
        <strain evidence="3 4">MMS16-CNU450</strain>
    </source>
</reference>
<comment type="caution">
    <text evidence="3">The sequence shown here is derived from an EMBL/GenBank/DDBJ whole genome shotgun (WGS) entry which is preliminary data.</text>
</comment>
<dbReference type="InterPro" id="IPR011330">
    <property type="entry name" value="Glyco_hydro/deAcase_b/a-brl"/>
</dbReference>
<evidence type="ECO:0000259" key="2">
    <source>
        <dbReference type="PROSITE" id="PS51677"/>
    </source>
</evidence>
<organism evidence="3 4">
    <name type="scientific">Streptacidiphilus pinicola</name>
    <dbReference type="NCBI Taxonomy" id="2219663"/>
    <lineage>
        <taxon>Bacteria</taxon>
        <taxon>Bacillati</taxon>
        <taxon>Actinomycetota</taxon>
        <taxon>Actinomycetes</taxon>
        <taxon>Kitasatosporales</taxon>
        <taxon>Streptomycetaceae</taxon>
        <taxon>Streptacidiphilus</taxon>
    </lineage>
</organism>
<evidence type="ECO:0000256" key="1">
    <source>
        <dbReference type="SAM" id="MobiDB-lite"/>
    </source>
</evidence>
<name>A0A2X0IUU2_9ACTN</name>
<dbReference type="PANTHER" id="PTHR10587:SF137">
    <property type="entry name" value="4-DEOXY-4-FORMAMIDO-L-ARABINOSE-PHOSPHOUNDECAPRENOL DEFORMYLASE ARND-RELATED"/>
    <property type="match status" value="1"/>
</dbReference>
<dbReference type="GO" id="GO:0016810">
    <property type="term" value="F:hydrolase activity, acting on carbon-nitrogen (but not peptide) bonds"/>
    <property type="evidence" value="ECO:0007669"/>
    <property type="project" value="InterPro"/>
</dbReference>
<dbReference type="PROSITE" id="PS51677">
    <property type="entry name" value="NODB"/>
    <property type="match status" value="1"/>
</dbReference>
<dbReference type="PROSITE" id="PS51318">
    <property type="entry name" value="TAT"/>
    <property type="match status" value="1"/>
</dbReference>
<dbReference type="Proteomes" id="UP000248889">
    <property type="component" value="Unassembled WGS sequence"/>
</dbReference>
<dbReference type="GO" id="GO:0005975">
    <property type="term" value="P:carbohydrate metabolic process"/>
    <property type="evidence" value="ECO:0007669"/>
    <property type="project" value="InterPro"/>
</dbReference>
<feature type="region of interest" description="Disordered" evidence="1">
    <location>
        <begin position="66"/>
        <end position="108"/>
    </location>
</feature>
<dbReference type="SUPFAM" id="SSF88713">
    <property type="entry name" value="Glycoside hydrolase/deacetylase"/>
    <property type="match status" value="1"/>
</dbReference>
<dbReference type="EMBL" id="QKYN01000008">
    <property type="protein sequence ID" value="RAG87393.1"/>
    <property type="molecule type" value="Genomic_DNA"/>
</dbReference>
<dbReference type="PANTHER" id="PTHR10587">
    <property type="entry name" value="GLYCOSYL TRANSFERASE-RELATED"/>
    <property type="match status" value="1"/>
</dbReference>
<accession>A0A2X0IUU2</accession>
<evidence type="ECO:0000313" key="4">
    <source>
        <dbReference type="Proteomes" id="UP000248889"/>
    </source>
</evidence>
<keyword evidence="4" id="KW-1185">Reference proteome</keyword>
<dbReference type="Gene3D" id="3.20.20.370">
    <property type="entry name" value="Glycoside hydrolase/deacetylase"/>
    <property type="match status" value="1"/>
</dbReference>
<dbReference type="AlphaFoldDB" id="A0A2X0IUU2"/>
<dbReference type="InterPro" id="IPR002509">
    <property type="entry name" value="NODB_dom"/>
</dbReference>
<evidence type="ECO:0000313" key="3">
    <source>
        <dbReference type="EMBL" id="RAG87393.1"/>
    </source>
</evidence>
<dbReference type="Pfam" id="PF01522">
    <property type="entry name" value="Polysacc_deac_1"/>
    <property type="match status" value="1"/>
</dbReference>
<feature type="domain" description="NodB homology" evidence="2">
    <location>
        <begin position="118"/>
        <end position="298"/>
    </location>
</feature>
<feature type="region of interest" description="Disordered" evidence="1">
    <location>
        <begin position="1"/>
        <end position="42"/>
    </location>
</feature>
<sequence>MSGRGPRPGTAPGLGRTGEVRGACGGVAIGGMADLSTSPGPSRRALLSLGGMTLITVRAAAPTQAEAMGLRAAPSSRPPGPAVSAERQGDSHPVGAALPDDDGPSDRGPQFYVHKGPHAIALTIDDGPDPRYTPQVLALLHRYGITATFCQIGEQIARHPALVREVAARGHLLANHTWTHADLTRVTPSAVREEIVRTSEILDRVAGHQPVFFRAPYGAWSRRVLTECRAHDLRPLDWSVDPRDWSRPGVTTIVRTILRTTRTGSIILEHDGGGDRSETVAALRTVLPRLLDAGYHFVTP</sequence>
<dbReference type="CDD" id="cd10917">
    <property type="entry name" value="CE4_NodB_like_6s_7s"/>
    <property type="match status" value="1"/>
</dbReference>
<dbReference type="InterPro" id="IPR050248">
    <property type="entry name" value="Polysacc_deacetylase_ArnD"/>
</dbReference>
<dbReference type="InterPro" id="IPR006311">
    <property type="entry name" value="TAT_signal"/>
</dbReference>
<gene>
    <name evidence="3" type="ORF">DN069_01745</name>
</gene>
<proteinExistence type="predicted"/>